<gene>
    <name evidence="1" type="ORF">F3B52_26855</name>
</gene>
<evidence type="ECO:0000313" key="1">
    <source>
        <dbReference type="EMBL" id="KAA4632227.1"/>
    </source>
</evidence>
<dbReference type="AlphaFoldDB" id="A0A642C070"/>
<name>A0A642C070_BACOV</name>
<sequence length="497" mass="55455">MDGIKHSGRFAEMERLVNDYFNCHIAPIMSKTRTDLIRNQGEEMKEYSTSLGGILSMMASSAQPMSDPYQALKVTGEWNSKTTEDYIEMCKTEITGSEEMQQDLAYMAGQWRDTVVQEIGRARYNELSEQLGCDLAYAYMDHRIEELMIDRLVKERMPKSSADYIIRKAAESSLLGLSQTLSRSPLTDEIEARGEAAYRPNRWEKGTGWMLGTAADTLMMGGTGSWTTLAKFTGADVAIAAITNHFEGKKPDTLSVEQCISKGVFGRDRNVFDDFRKEAAQIQIKENTAIGTDNKQLKKKIPVMDFGFMEWTQNQNSGLLWPNVQSKEEQKYEERYKDVPIVVAPGQEEAYLQSLEQCDKAKMVRTEQDEIMKEEKHETVVPANDAEQHVQTIQSAQVAQGNGWGGLLGMLGLDGIGNITGNLGYVMAMLPDVLLGIFTGKTESLHLEDNMLPIASIVAGMFVRNPLLKMLLIGLGGMNLLNKAGHEALKERTEGKL</sequence>
<accession>A0A642C070</accession>
<proteinExistence type="predicted"/>
<feature type="non-terminal residue" evidence="1">
    <location>
        <position position="497"/>
    </location>
</feature>
<comment type="caution">
    <text evidence="1">The sequence shown here is derived from an EMBL/GenBank/DDBJ whole genome shotgun (WGS) entry which is preliminary data.</text>
</comment>
<dbReference type="EMBL" id="VWFQ01000099">
    <property type="protein sequence ID" value="KAA4632227.1"/>
    <property type="molecule type" value="Genomic_DNA"/>
</dbReference>
<organism evidence="1">
    <name type="scientific">Bacteroides ovatus</name>
    <dbReference type="NCBI Taxonomy" id="28116"/>
    <lineage>
        <taxon>Bacteria</taxon>
        <taxon>Pseudomonadati</taxon>
        <taxon>Bacteroidota</taxon>
        <taxon>Bacteroidia</taxon>
        <taxon>Bacteroidales</taxon>
        <taxon>Bacteroidaceae</taxon>
        <taxon>Bacteroides</taxon>
    </lineage>
</organism>
<protein>
    <submittedName>
        <fullName evidence="1">Uncharacterized protein</fullName>
    </submittedName>
</protein>
<reference evidence="1" key="1">
    <citation type="journal article" date="2019" name="Nat. Med.">
        <title>A library of human gut bacterial isolates paired with longitudinal multiomics data enables mechanistic microbiome research.</title>
        <authorList>
            <person name="Poyet M."/>
            <person name="Groussin M."/>
            <person name="Gibbons S.M."/>
            <person name="Avila-Pacheco J."/>
            <person name="Jiang X."/>
            <person name="Kearney S.M."/>
            <person name="Perrotta A.R."/>
            <person name="Berdy B."/>
            <person name="Zhao S."/>
            <person name="Lieberman T.D."/>
            <person name="Swanson P.K."/>
            <person name="Smith M."/>
            <person name="Roesemann S."/>
            <person name="Alexander J.E."/>
            <person name="Rich S.A."/>
            <person name="Livny J."/>
            <person name="Vlamakis H."/>
            <person name="Clish C."/>
            <person name="Bullock K."/>
            <person name="Deik A."/>
            <person name="Scott J."/>
            <person name="Pierce K.A."/>
            <person name="Xavier R.J."/>
            <person name="Alm E.J."/>
        </authorList>
    </citation>
    <scope>NUCLEOTIDE SEQUENCE</scope>
    <source>
        <strain evidence="1">BIOML-A16</strain>
    </source>
</reference>